<dbReference type="EMBL" id="JABWGV010000003">
    <property type="protein sequence ID" value="NVD45031.1"/>
    <property type="molecule type" value="Genomic_DNA"/>
</dbReference>
<feature type="signal peptide" evidence="1">
    <location>
        <begin position="1"/>
        <end position="22"/>
    </location>
</feature>
<accession>A0A850GZH4</accession>
<organism evidence="2 3">
    <name type="scientific">Qipengyuania atrilutea</name>
    <dbReference type="NCBI Taxonomy" id="2744473"/>
    <lineage>
        <taxon>Bacteria</taxon>
        <taxon>Pseudomonadati</taxon>
        <taxon>Pseudomonadota</taxon>
        <taxon>Alphaproteobacteria</taxon>
        <taxon>Sphingomonadales</taxon>
        <taxon>Erythrobacteraceae</taxon>
        <taxon>Qipengyuania</taxon>
    </lineage>
</organism>
<comment type="caution">
    <text evidence="2">The sequence shown here is derived from an EMBL/GenBank/DDBJ whole genome shotgun (WGS) entry which is preliminary data.</text>
</comment>
<gene>
    <name evidence="2" type="ORF">HUV48_08355</name>
</gene>
<evidence type="ECO:0000256" key="1">
    <source>
        <dbReference type="SAM" id="SignalP"/>
    </source>
</evidence>
<dbReference type="AlphaFoldDB" id="A0A850GZH4"/>
<evidence type="ECO:0000313" key="3">
    <source>
        <dbReference type="Proteomes" id="UP000561438"/>
    </source>
</evidence>
<dbReference type="Proteomes" id="UP000561438">
    <property type="component" value="Unassembled WGS sequence"/>
</dbReference>
<dbReference type="RefSeq" id="WP_176267369.1">
    <property type="nucleotide sequence ID" value="NZ_JABWGV010000003.1"/>
</dbReference>
<keyword evidence="3" id="KW-1185">Reference proteome</keyword>
<protein>
    <submittedName>
        <fullName evidence="2">Methylamine utilization protein</fullName>
    </submittedName>
</protein>
<dbReference type="Gene3D" id="2.60.40.420">
    <property type="entry name" value="Cupredoxins - blue copper proteins"/>
    <property type="match status" value="1"/>
</dbReference>
<keyword evidence="1" id="KW-0732">Signal</keyword>
<evidence type="ECO:0000313" key="2">
    <source>
        <dbReference type="EMBL" id="NVD45031.1"/>
    </source>
</evidence>
<sequence length="203" mass="21905">MKWKIALALASAITLPLASVWAAQGSSVRIQVVDARGLPVSGAVVEVEPAAGHTGAIRFPWHMAMAQKDQQFTPGTLVVAKGSTVAFPNLDTVRHSVFSFSKPARFEIDLYGRDQTRSQFFGSTGTVALGCNIHDNMQGFIRVVDTPYAAKTDRNGVFSAASVPLGAARVTVWHPRLRAPGNEKRYTLNLTGSVSRKVSVELR</sequence>
<dbReference type="InterPro" id="IPR008972">
    <property type="entry name" value="Cupredoxin"/>
</dbReference>
<proteinExistence type="predicted"/>
<feature type="chain" id="PRO_5032779523" evidence="1">
    <location>
        <begin position="23"/>
        <end position="203"/>
    </location>
</feature>
<name>A0A850GZH4_9SPHN</name>
<reference evidence="2 3" key="1">
    <citation type="submission" date="2020-06" db="EMBL/GenBank/DDBJ databases">
        <title>Altererythrobacter sp. HHU K3-1.</title>
        <authorList>
            <person name="Zhang D."/>
            <person name="Xue H."/>
        </authorList>
    </citation>
    <scope>NUCLEOTIDE SEQUENCE [LARGE SCALE GENOMIC DNA]</scope>
    <source>
        <strain evidence="2 3">HHU K3-1</strain>
    </source>
</reference>
<dbReference type="SUPFAM" id="SSF49503">
    <property type="entry name" value="Cupredoxins"/>
    <property type="match status" value="1"/>
</dbReference>